<dbReference type="Proteomes" id="UP000276349">
    <property type="component" value="Unassembled WGS sequence"/>
</dbReference>
<comment type="similarity">
    <text evidence="3">Belongs to the class-V pyridoxal-phosphate-dependent aminotransferase family.</text>
</comment>
<keyword evidence="7" id="KW-1185">Reference proteome</keyword>
<evidence type="ECO:0000259" key="5">
    <source>
        <dbReference type="Pfam" id="PF00266"/>
    </source>
</evidence>
<sequence length="417" mass="47443">MSKQTYPNFRILNYNKINKKWKITTICEVIIIKMIYLDNAATSFPKAIDTMRIQEIIDRTPGSINRRGYSSDYNLSSILDESRRKIKTFIGSGFEDKLIFTFNATHAINMALRGILNKNDHVLTTRYEHSAISRTLYSLTHERNISYSLLNVNTNTSEEEFEELLLNLLSPNSKMIVMTYGSNVTGDIIYKSKFGEIAHKYGLIVFVDASQAVGNIEINVKRENIDIMAFSGHKSLMGLTGTGFLYFRNNMNLPLIFTGGTGIKSEDDFIIPTEELDYEVGTMNIPGILSINQSIHFLEQNFKEVITKKSMLTKEIIKRLKAIDGIHIYGNFEAENHLPIISFNAKNLHPVNEVAIILENVYNIVTRAGIHCAPWTHKMLGTFPQGTVRISPGYFNEMEDIYTLEKALKEISLIKQI</sequence>
<dbReference type="InterPro" id="IPR015424">
    <property type="entry name" value="PyrdxlP-dep_Trfase"/>
</dbReference>
<proteinExistence type="inferred from homology"/>
<dbReference type="Gene3D" id="3.90.1150.10">
    <property type="entry name" value="Aspartate Aminotransferase, domain 1"/>
    <property type="match status" value="1"/>
</dbReference>
<dbReference type="Pfam" id="PF00266">
    <property type="entry name" value="Aminotran_5"/>
    <property type="match status" value="1"/>
</dbReference>
<keyword evidence="6" id="KW-0032">Aminotransferase</keyword>
<organism evidence="6 7">
    <name type="scientific">Lysinibacillus telephonicus</name>
    <dbReference type="NCBI Taxonomy" id="1714840"/>
    <lineage>
        <taxon>Bacteria</taxon>
        <taxon>Bacillati</taxon>
        <taxon>Bacillota</taxon>
        <taxon>Bacilli</taxon>
        <taxon>Bacillales</taxon>
        <taxon>Bacillaceae</taxon>
        <taxon>Lysinibacillus</taxon>
    </lineage>
</organism>
<dbReference type="SUPFAM" id="SSF53383">
    <property type="entry name" value="PLP-dependent transferases"/>
    <property type="match status" value="1"/>
</dbReference>
<accession>A0A431UUL5</accession>
<feature type="domain" description="Aminotransferase class V" evidence="5">
    <location>
        <begin position="35"/>
        <end position="403"/>
    </location>
</feature>
<evidence type="ECO:0000313" key="6">
    <source>
        <dbReference type="EMBL" id="RTQ94326.1"/>
    </source>
</evidence>
<comment type="caution">
    <text evidence="6">The sequence shown here is derived from an EMBL/GenBank/DDBJ whole genome shotgun (WGS) entry which is preliminary data.</text>
</comment>
<evidence type="ECO:0000256" key="1">
    <source>
        <dbReference type="ARBA" id="ARBA00001933"/>
    </source>
</evidence>
<name>A0A431UUL5_9BACI</name>
<dbReference type="PANTHER" id="PTHR43586">
    <property type="entry name" value="CYSTEINE DESULFURASE"/>
    <property type="match status" value="1"/>
</dbReference>
<keyword evidence="2" id="KW-0663">Pyridoxal phosphate</keyword>
<reference evidence="6 7" key="1">
    <citation type="submission" date="2018-12" db="EMBL/GenBank/DDBJ databases">
        <authorList>
            <person name="Yu L."/>
        </authorList>
    </citation>
    <scope>NUCLEOTIDE SEQUENCE [LARGE SCALE GENOMIC DNA]</scope>
    <source>
        <strain evidence="6 7">S5H2222</strain>
    </source>
</reference>
<evidence type="ECO:0000256" key="3">
    <source>
        <dbReference type="RuleBase" id="RU004075"/>
    </source>
</evidence>
<dbReference type="InterPro" id="IPR015422">
    <property type="entry name" value="PyrdxlP-dep_Trfase_small"/>
</dbReference>
<comment type="cofactor">
    <cofactor evidence="1 4">
        <name>pyridoxal 5'-phosphate</name>
        <dbReference type="ChEBI" id="CHEBI:597326"/>
    </cofactor>
</comment>
<evidence type="ECO:0000256" key="4">
    <source>
        <dbReference type="RuleBase" id="RU004504"/>
    </source>
</evidence>
<dbReference type="GO" id="GO:0008483">
    <property type="term" value="F:transaminase activity"/>
    <property type="evidence" value="ECO:0007669"/>
    <property type="project" value="UniProtKB-KW"/>
</dbReference>
<evidence type="ECO:0000313" key="7">
    <source>
        <dbReference type="Proteomes" id="UP000276349"/>
    </source>
</evidence>
<dbReference type="PROSITE" id="PS00595">
    <property type="entry name" value="AA_TRANSFER_CLASS_5"/>
    <property type="match status" value="1"/>
</dbReference>
<dbReference type="InterPro" id="IPR020578">
    <property type="entry name" value="Aminotrans_V_PyrdxlP_BS"/>
</dbReference>
<gene>
    <name evidence="6" type="ORF">EKG35_06095</name>
</gene>
<dbReference type="InterPro" id="IPR000192">
    <property type="entry name" value="Aminotrans_V_dom"/>
</dbReference>
<dbReference type="Gene3D" id="3.40.640.10">
    <property type="entry name" value="Type I PLP-dependent aspartate aminotransferase-like (Major domain)"/>
    <property type="match status" value="1"/>
</dbReference>
<dbReference type="EMBL" id="RXNR01000012">
    <property type="protein sequence ID" value="RTQ94326.1"/>
    <property type="molecule type" value="Genomic_DNA"/>
</dbReference>
<protein>
    <submittedName>
        <fullName evidence="6">Aminotransferase class V-fold PLP-dependent enzyme</fullName>
    </submittedName>
</protein>
<dbReference type="AlphaFoldDB" id="A0A431UUL5"/>
<dbReference type="RefSeq" id="WP_126293554.1">
    <property type="nucleotide sequence ID" value="NZ_CP155468.1"/>
</dbReference>
<dbReference type="OrthoDB" id="9804366at2"/>
<dbReference type="InterPro" id="IPR015421">
    <property type="entry name" value="PyrdxlP-dep_Trfase_major"/>
</dbReference>
<keyword evidence="6" id="KW-0808">Transferase</keyword>
<dbReference type="PANTHER" id="PTHR43586:SF4">
    <property type="entry name" value="ISOPENICILLIN N EPIMERASE"/>
    <property type="match status" value="1"/>
</dbReference>
<evidence type="ECO:0000256" key="2">
    <source>
        <dbReference type="ARBA" id="ARBA00022898"/>
    </source>
</evidence>